<dbReference type="PANTHER" id="PTHR11627">
    <property type="entry name" value="FRUCTOSE-BISPHOSPHATE ALDOLASE"/>
    <property type="match status" value="1"/>
</dbReference>
<dbReference type="NCBIfam" id="NF033379">
    <property type="entry name" value="FrucBisAld_I"/>
    <property type="match status" value="1"/>
</dbReference>
<dbReference type="AlphaFoldDB" id="A0A933S1Y1"/>
<evidence type="ECO:0000256" key="3">
    <source>
        <dbReference type="ARBA" id="ARBA00010387"/>
    </source>
</evidence>
<protein>
    <recommendedName>
        <fullName evidence="6">Fructose-bisphosphate aldolase</fullName>
        <ecNumber evidence="6">4.1.2.13</ecNumber>
    </recommendedName>
</protein>
<dbReference type="Pfam" id="PF00274">
    <property type="entry name" value="Glycolytic"/>
    <property type="match status" value="1"/>
</dbReference>
<reference evidence="7" key="1">
    <citation type="submission" date="2020-07" db="EMBL/GenBank/DDBJ databases">
        <title>Huge and variable diversity of episymbiotic CPR bacteria and DPANN archaea in groundwater ecosystems.</title>
        <authorList>
            <person name="He C.Y."/>
            <person name="Keren R."/>
            <person name="Whittaker M."/>
            <person name="Farag I.F."/>
            <person name="Doudna J."/>
            <person name="Cate J.H.D."/>
            <person name="Banfield J.F."/>
        </authorList>
    </citation>
    <scope>NUCLEOTIDE SEQUENCE</scope>
    <source>
        <strain evidence="7">NC_groundwater_1818_Pr3_B-0.1um_66_35</strain>
    </source>
</reference>
<dbReference type="InterPro" id="IPR029768">
    <property type="entry name" value="Aldolase_I_AS"/>
</dbReference>
<dbReference type="EC" id="4.1.2.13" evidence="6"/>
<gene>
    <name evidence="7" type="ORF">HZA66_13915</name>
</gene>
<sequence>MNLADLNTIARAMVAPGKGILAADESSGTIKKRFDVIGVESTETSRRDYREMMFRSKEAMSQYISGVILYDETIWQNAADGTPLVKLIEQAGSIPGIKVDEGTQPLPNCPGELITVGLDKLAERLAKYYKQGARFAKWRAVIDIDSASGVPTHTAIMTNAHALARYAALCQQAQIVPIVEPEVLMDGAHDIDTCYNVTEWVLKETFQQLYFQRVALEGMILKPNMAIAGKKSAKKAGVEEVAEKTVKLLKSCVPSAVPGIAFLSGGQSDEEATAHLDAMNKIGGLTSGLPWGLTFSYGRALQAAPQKAWSGKADNIAAGQAAFTHRAKMNSLASKGEWTTALESKKAA</sequence>
<keyword evidence="4 6" id="KW-0324">Glycolysis</keyword>
<keyword evidence="5 6" id="KW-0456">Lyase</keyword>
<evidence type="ECO:0000256" key="6">
    <source>
        <dbReference type="RuleBase" id="RU003994"/>
    </source>
</evidence>
<dbReference type="CDD" id="cd00948">
    <property type="entry name" value="FBP_aldolase_I_a"/>
    <property type="match status" value="1"/>
</dbReference>
<dbReference type="InterPro" id="IPR000741">
    <property type="entry name" value="FBA_I"/>
</dbReference>
<comment type="similarity">
    <text evidence="3 6">Belongs to the class I fructose-bisphosphate aldolase family.</text>
</comment>
<dbReference type="GO" id="GO:0004332">
    <property type="term" value="F:fructose-bisphosphate aldolase activity"/>
    <property type="evidence" value="ECO:0007669"/>
    <property type="project" value="UniProtKB-EC"/>
</dbReference>
<evidence type="ECO:0000313" key="7">
    <source>
        <dbReference type="EMBL" id="MBI5130533.1"/>
    </source>
</evidence>
<evidence type="ECO:0000256" key="1">
    <source>
        <dbReference type="ARBA" id="ARBA00000441"/>
    </source>
</evidence>
<evidence type="ECO:0000256" key="2">
    <source>
        <dbReference type="ARBA" id="ARBA00004714"/>
    </source>
</evidence>
<comment type="catalytic activity">
    <reaction evidence="1 6">
        <text>beta-D-fructose 1,6-bisphosphate = D-glyceraldehyde 3-phosphate + dihydroxyacetone phosphate</text>
        <dbReference type="Rhea" id="RHEA:14729"/>
        <dbReference type="ChEBI" id="CHEBI:32966"/>
        <dbReference type="ChEBI" id="CHEBI:57642"/>
        <dbReference type="ChEBI" id="CHEBI:59776"/>
        <dbReference type="EC" id="4.1.2.13"/>
    </reaction>
</comment>
<dbReference type="GO" id="GO:0006096">
    <property type="term" value="P:glycolytic process"/>
    <property type="evidence" value="ECO:0007669"/>
    <property type="project" value="UniProtKB-KW"/>
</dbReference>
<comment type="pathway">
    <text evidence="2">Carbohydrate degradation; glycolysis; D-glyceraldehyde 3-phosphate and glycerone phosphate from D-glucose: step 4/4.</text>
</comment>
<proteinExistence type="inferred from homology"/>
<dbReference type="Proteomes" id="UP000782519">
    <property type="component" value="Unassembled WGS sequence"/>
</dbReference>
<evidence type="ECO:0000313" key="8">
    <source>
        <dbReference type="Proteomes" id="UP000782519"/>
    </source>
</evidence>
<evidence type="ECO:0000256" key="4">
    <source>
        <dbReference type="ARBA" id="ARBA00023152"/>
    </source>
</evidence>
<dbReference type="EMBL" id="JACRJB010000038">
    <property type="protein sequence ID" value="MBI5130533.1"/>
    <property type="molecule type" value="Genomic_DNA"/>
</dbReference>
<accession>A0A933S1Y1</accession>
<dbReference type="FunFam" id="3.20.20.70:FF:000140">
    <property type="entry name" value="Fructose-bisphosphate aldolase"/>
    <property type="match status" value="1"/>
</dbReference>
<dbReference type="SUPFAM" id="SSF51569">
    <property type="entry name" value="Aldolase"/>
    <property type="match status" value="1"/>
</dbReference>
<dbReference type="InterPro" id="IPR013785">
    <property type="entry name" value="Aldolase_TIM"/>
</dbReference>
<organism evidence="7 8">
    <name type="scientific">Rhodopseudomonas palustris</name>
    <dbReference type="NCBI Taxonomy" id="1076"/>
    <lineage>
        <taxon>Bacteria</taxon>
        <taxon>Pseudomonadati</taxon>
        <taxon>Pseudomonadota</taxon>
        <taxon>Alphaproteobacteria</taxon>
        <taxon>Hyphomicrobiales</taxon>
        <taxon>Nitrobacteraceae</taxon>
        <taxon>Rhodopseudomonas</taxon>
    </lineage>
</organism>
<dbReference type="PROSITE" id="PS00158">
    <property type="entry name" value="ALDOLASE_CLASS_I"/>
    <property type="match status" value="1"/>
</dbReference>
<comment type="caution">
    <text evidence="7">The sequence shown here is derived from an EMBL/GenBank/DDBJ whole genome shotgun (WGS) entry which is preliminary data.</text>
</comment>
<name>A0A933S1Y1_RHOPL</name>
<dbReference type="Gene3D" id="3.20.20.70">
    <property type="entry name" value="Aldolase class I"/>
    <property type="match status" value="1"/>
</dbReference>
<evidence type="ECO:0000256" key="5">
    <source>
        <dbReference type="ARBA" id="ARBA00023239"/>
    </source>
</evidence>